<dbReference type="InterPro" id="IPR031325">
    <property type="entry name" value="RHS_repeat"/>
</dbReference>
<dbReference type="Pfam" id="PF05593">
    <property type="entry name" value="RHS_repeat"/>
    <property type="match status" value="1"/>
</dbReference>
<keyword evidence="2" id="KW-0964">Secreted</keyword>
<evidence type="ECO:0000313" key="5">
    <source>
        <dbReference type="EMBL" id="ALU44497.1"/>
    </source>
</evidence>
<feature type="signal peptide" evidence="4">
    <location>
        <begin position="1"/>
        <end position="18"/>
    </location>
</feature>
<dbReference type="InterPro" id="IPR011047">
    <property type="entry name" value="Quinoprotein_ADH-like_sf"/>
</dbReference>
<dbReference type="GO" id="GO:0005576">
    <property type="term" value="C:extracellular region"/>
    <property type="evidence" value="ECO:0007669"/>
    <property type="project" value="UniProtKB-SubCell"/>
</dbReference>
<dbReference type="Proteomes" id="UP000069015">
    <property type="component" value="Chromosome 1"/>
</dbReference>
<gene>
    <name evidence="5" type="ORF">AT705_17110</name>
</gene>
<reference evidence="5 6" key="1">
    <citation type="submission" date="2015-12" db="EMBL/GenBank/DDBJ databases">
        <title>Complete genome sequence of Pseudoalteromonas rubra SCSIO 6842, harboring a conjugative plasmid.</title>
        <authorList>
            <person name="Li B."/>
            <person name="Wang X."/>
        </authorList>
    </citation>
    <scope>NUCLEOTIDE SEQUENCE [LARGE SCALE GENOMIC DNA]</scope>
    <source>
        <strain evidence="5 6">SCSIO 6842</strain>
    </source>
</reference>
<keyword evidence="3" id="KW-0843">Virulence</keyword>
<evidence type="ECO:0008006" key="7">
    <source>
        <dbReference type="Google" id="ProtNLM"/>
    </source>
</evidence>
<organism evidence="5 6">
    <name type="scientific">Pseudoalteromonas rubra</name>
    <dbReference type="NCBI Taxonomy" id="43658"/>
    <lineage>
        <taxon>Bacteria</taxon>
        <taxon>Pseudomonadati</taxon>
        <taxon>Pseudomonadota</taxon>
        <taxon>Gammaproteobacteria</taxon>
        <taxon>Alteromonadales</taxon>
        <taxon>Pseudoalteromonadaceae</taxon>
        <taxon>Pseudoalteromonas</taxon>
    </lineage>
</organism>
<evidence type="ECO:0000313" key="6">
    <source>
        <dbReference type="Proteomes" id="UP000069015"/>
    </source>
</evidence>
<dbReference type="PANTHER" id="PTHR32305">
    <property type="match status" value="1"/>
</dbReference>
<dbReference type="SUPFAM" id="SSF69318">
    <property type="entry name" value="Integrin alpha N-terminal domain"/>
    <property type="match status" value="1"/>
</dbReference>
<comment type="subcellular location">
    <subcellularLocation>
        <location evidence="1">Secreted</location>
    </subcellularLocation>
</comment>
<dbReference type="NCBIfam" id="TIGR03696">
    <property type="entry name" value="Rhs_assc_core"/>
    <property type="match status" value="1"/>
</dbReference>
<sequence length="3839" mass="420888">MYFISCVLLLLWLTPAFANVATPSFTNNPGKFYLFLAEKKQLCTQGGLTVQKGYATPMVLSFIDPEDRQTVGANYFELSMRKPSGSSVTVLPEGSGMHFDYDFSEQEAGSYRLMARYRYNVSDELALEVPDPWFYCGYLIDIVKKTVPAVSVSVLRQDDYDSTVDLEYSVKDEGSDVKSLTVCEFESPRVCDHLKTETDPEMNKVYKLGAQSVSVSNSKRFRISAVDSFGNVDSEIVEVAATVERDQNSEVFVNLYHPDGTELNYTAFHKDSTTVNAKVTITDPDSQSYNWPKAAELITGGTSKTLGAGKIKVGSSLKQYDCNFPSSSVTCVSTGLKIQESKTLKAEAGGGTASRTIKIAKRPVISGLRLDKVYAFQGEQVQVDFRLADRVLDISDLKICVVTRSSQTLEHCPQSDLTLLPSCDKNIVQGGEVMTCRATFEAPASNPAGYQVYVSVSDSDITDWYATSKLDFIVVPFAGIMIKTLSNSIEHPFARNSTQTIKVGVGRLSASSARLQKIALLFNDTEVATKQLNCESILPQASDRQQMTEFSVDWPIDSALPEKIDLKAKAWDCAPEPNTVTTATSKPFYIAPVVLEVPQVDSVSSDGRYVKVKLKRIEHAASYEVLQNGNNKKATISASALNLEARFEPGAGYAFTYCAKAFGTGSVEPVIGTGEHCKSLLHNYPAPTFKAISTNQFNAYTLSWSDRKGNEIFHLLRRKKGESLWGEWQEIVSQSAVSFAVNDLEQGVYEYKVRACFSVTGAQESLCAESNSKEIRHMQAAPSSARVGFNCTSCPITINGLYFSKQAKVELKPNKNGGVWRSLNQPIIACKETSCEIKASISGELLQSYYNGNEGLLVRISNFPPNSSQNTLTISVNDGDLPIPAVPNVTVEDIGDGQLQLTVVPGTDDVDVVSYNIFENGADQALVSISHNADSLTTNISKTHDHHGHDYSYCAQAVNKFGKVSSIGDKEQCSGVTLHYPDPAPGVVLFEDMNRIQLKSYKLKLKVPSDGLKNKKYQVQYFDRRAFRAEWQDLTPLTDSTQFEISAPRLGVMDYRARTCNRHNICTDGANITIEHPKVIISSVEINGSCGSSCVRIRGLNFSNPSTVSMQHNVTAVPFEHGEDKGIHTVRYISDRELHVDVGDEVIKAYTNGGIVVSVANGIKIGASRPYLADNTHQDDNDHKFTSPVYSASGVLYAAYDNKLCAHDQYGFAEWCRSAGAKISAKAVLSYDSADRDVIMVGAHDNFVYAWNHQGEQIWKTETRAPISAEGLVVGRPFNTADLFVGALDGALYSMTAETGQVNYLYKLGTGIEDKPFLVGNSEIWVKTKDGNITIIDRNEAGPGALKWSDLQSSPLLNAFNLVQAAGWAPSSRQPHLHTLLRLGYVILGRDLSREELSFLAYALTNNVTLIEIANAMLDTVEGLSRLPEASSTDTFYRSVSEFLYQENQDALAGKSRQKWLSELNTHLTRGEFIVYVVSELNAAARFHQVTSSTLYYYYGFCHLHNRCEEPVDSDGDGISDQAERILKSSPIDPRDGLLEAPALSGRAIGGDIVFSMSYGRDITVFELSDFASNTGPIIINATGKTAEHSLVRRNGSHTFNVRACLDIELSAGQVERACSAPSADETVVVNDSLLEVPVNPIAASVTRAGYSIPTTEQSQAHESYAVTPGSFRVNEQGASTYSVPISLPEGVAGVTPEVALNYNSQLPETMVATGWSLSAGSEISRCRQTQAQDGQFKAINPFDQGSDRYCLDGLRLIMTSGETSDQYDGVVGSTYRTEIDSQLRVTIEEGVEPYTKQFVVQGKDGSKRVYGGTKNSQAGGKVTPSRWLLRKSMDSVAANRTLDGSNVVHYEYMHNTQESDIPGQLEVVLSKISYSNNEVRFSYQAGPARRNSYSIEAVSVASVERAQLTAIDVYNHNKSQLRHYDLDFSQAQNGTRQLMSVRECTDDSAQTCKRPVTFTYNDSPGAQRFVSYTEVASGGRIVATTLMDLDGNGLPSTVVLKRYHNSNGSHALCVIDYSTGELCQDIATDNSSDHVQIQPFDPDGDGTQSLLINTRAHDSAQGSAIWRVFDYDSLNSQWSYRTINGMNGARKVRAADINGDGFDDFIYLSRYGSTGGGGGGGIQPNTAEPSAMSTAPLQLWVRYNNSASLLMAQSREVDVAMGFQYPQQLDANTPWYLADVNFDGLADIVTSACPTSGCEQQGKWDTIYVLYNEIDASTGEQSFTVGGSQRVTHSALQLIDINQDGLSDFLYKNEDNKWTVAVVRPSLFSGLRFDGQPQVLPKPQHGSISGDSFHVSPIIGDVDQNGISELYVVGTEMDRYQKYALYRYEWQPESQTLTHSNSSTDIFSLDFVPRFQAYGYFSDYDLDGAADLILAEPGQIRAFHQTTRSAFPGLLSTVTQGFGTKTKVQYGRMTDPSLYIKGEPERTRALEQQSGQRIIDLIGPSVLVERVETEAEDTRSNVSDHTITVRYKYAGARMQFGGRGMLGFESLTTSTYKGGHTFKTTTEYQQAFPYIGMPERTTKTMHSSSGSYLLSKAMNQYAKISTPAANGLRYYAVYNGTARECSARVDAQYNGDISYGVAGYTCSETDMEQDKYGNVLKSTTSTYNSTDAEAFVSSGPASKSVQSKHIVNQYYTGLALQLGRLKSAEVTTRRNESEEGKIVRNSAFTYYTSGEHIGLLKEEVVASEGGCDAYLKTTYSYNSWGSITGKSTGGKKCSNADDEPQTRTTKTKYTIDGRYVTSTQNSLFTVQTVLSRNKFGQVTRSQNTDGVITTSYYDAYGQQVGQHQGSGSQQSTLMQHCPSDAPLQCFVMQEKRVNAELLSRTYLDKYGRTLASERLSPAGIWLRATSEYDKFGRVVEVKPAGLEAQLSTYDAFDRIVYSQDTQSNLNTFVSFDGLTTTTLVNGDIAGGNQSKTVTRNALAEVVSVTDNNGQTLTYTHNATGQLLNVRSSADGGSELIINTYDPVTGRKTKTEDKDRGTWSYTYTPFGELQTQTDANGVVSTFSYDELGRKVGLSTSKGETASWHYDDQKPHRLDREVSGNWSRHYVYDALGRGVASVTDLTGASQCANKVTYSSSTSDIRFTDNSLANPVESGCVMQLTQFDQYGRVWQQFDDYRRSNSGQWVEARGQRLVYMAGQVTEKYEAREGQNGKRYYALGQQDSAGRTTSYFKGHFSMQLGYAQNGSLKTLGTDGVHGHIQQHTYTFDGMGNLTSRQLTGENEATKFAYDKLNRVTSVNGSLHYQYDDNGNLTHKDGWTQVYGQDGDPLHALSERSKGTQTETFSYDANGNETSATIYLHSVGTTRDITYSGRNKATRIKVGNATTDFAYDANNLRFKRTEGSKTIFYVGNLELVKDTSQPEAEKYLIRRSINGDAIQTYYPGGKASLQWLFTDHQGSVVAIVNGDGKFLKRYRYDVFGKQSEIVREPDNVTDKLYWAEETGLLLHEVPANMRSYTGHEPVTFGGDNRIIHMNGRIYDADTGRFMQADPVVQAPSNIQSYNAYSYVLNNPLSRIDPSGYVSWNPFKKVQRNLIRGAAKVFGAEAVNIVGSIAASFCAPSCSAYWSYEFTRAMGGSSSQAFRAGMIAAATSQAFKAIGNHFNNLGNYNAFHVNSNLLTKFGGNLLTSGQIAAQITAHAVVGGVSSVLSGGKFGHGFVSAGVTKGAGGAFLPGGAGLSATQIAKGTVVSSIIGGTVSAITGGKFANGARTGAMQYLLNQVRESWKQRFNGLSPESKKSEIVELTRKLAGTASNNVDMSGAVSTELPTWLHKMVRGYKIHREFSNLIDSTGIDDYRGEGPSYLLGFETPWGTLNSSRPDATWGPEAEPHLAFELKTGLPRPC</sequence>
<dbReference type="InterPro" id="IPR003284">
    <property type="entry name" value="Sal_SpvB"/>
</dbReference>
<dbReference type="InterPro" id="IPR015943">
    <property type="entry name" value="WD40/YVTN_repeat-like_dom_sf"/>
</dbReference>
<dbReference type="InterPro" id="IPR050708">
    <property type="entry name" value="T6SS_VgrG/RHS"/>
</dbReference>
<dbReference type="InterPro" id="IPR022385">
    <property type="entry name" value="Rhs_assc_core"/>
</dbReference>
<dbReference type="GO" id="GO:0005737">
    <property type="term" value="C:cytoplasm"/>
    <property type="evidence" value="ECO:0007669"/>
    <property type="project" value="InterPro"/>
</dbReference>
<evidence type="ECO:0000256" key="4">
    <source>
        <dbReference type="SAM" id="SignalP"/>
    </source>
</evidence>
<keyword evidence="4" id="KW-0732">Signal</keyword>
<protein>
    <recommendedName>
        <fullName evidence="7">Fibronectin type-III domain-containing protein</fullName>
    </recommendedName>
</protein>
<dbReference type="Gene3D" id="2.180.10.10">
    <property type="entry name" value="RHS repeat-associated core"/>
    <property type="match status" value="1"/>
</dbReference>
<evidence type="ECO:0000256" key="3">
    <source>
        <dbReference type="ARBA" id="ARBA00023026"/>
    </source>
</evidence>
<accession>A0A0U2Z9F1</accession>
<feature type="chain" id="PRO_5006835322" description="Fibronectin type-III domain-containing protein" evidence="4">
    <location>
        <begin position="19"/>
        <end position="3839"/>
    </location>
</feature>
<dbReference type="Pfam" id="PF03534">
    <property type="entry name" value="SpvB"/>
    <property type="match status" value="1"/>
</dbReference>
<evidence type="ECO:0000256" key="1">
    <source>
        <dbReference type="ARBA" id="ARBA00004613"/>
    </source>
</evidence>
<proteinExistence type="predicted"/>
<dbReference type="PANTHER" id="PTHR32305:SF15">
    <property type="entry name" value="PROTEIN RHSA-RELATED"/>
    <property type="match status" value="1"/>
</dbReference>
<dbReference type="Gene3D" id="2.130.10.10">
    <property type="entry name" value="YVTN repeat-like/Quinoprotein amine dehydrogenase"/>
    <property type="match status" value="1"/>
</dbReference>
<evidence type="ECO:0000256" key="2">
    <source>
        <dbReference type="ARBA" id="ARBA00022525"/>
    </source>
</evidence>
<name>A0A0U2Z9F1_9GAMM</name>
<dbReference type="EMBL" id="CP013611">
    <property type="protein sequence ID" value="ALU44497.1"/>
    <property type="molecule type" value="Genomic_DNA"/>
</dbReference>
<dbReference type="KEGG" id="prr:AT705_17110"/>
<dbReference type="InterPro" id="IPR028994">
    <property type="entry name" value="Integrin_alpha_N"/>
</dbReference>
<dbReference type="SUPFAM" id="SSF50998">
    <property type="entry name" value="Quinoprotein alcohol dehydrogenase-like"/>
    <property type="match status" value="1"/>
</dbReference>